<gene>
    <name evidence="1" type="ORF">CEXT_314631</name>
</gene>
<dbReference type="EMBL" id="BPLR01005653">
    <property type="protein sequence ID" value="GIY04020.1"/>
    <property type="molecule type" value="Genomic_DNA"/>
</dbReference>
<proteinExistence type="predicted"/>
<sequence length="118" mass="13116">MVLSFSKSFSSAIFPYHSIIKYKIFANPTATPQASNSSKEESLTTTDHKIPLEILGLGRRGKTKFVGLLGHPEKLEVSLTTQRSEKRRGYLGLGIFSLVEPKQLMQTESLVQNFEGAE</sequence>
<protein>
    <submittedName>
        <fullName evidence="1">Uncharacterized protein</fullName>
    </submittedName>
</protein>
<dbReference type="AlphaFoldDB" id="A0AAV4Q3J8"/>
<evidence type="ECO:0000313" key="1">
    <source>
        <dbReference type="EMBL" id="GIY04020.1"/>
    </source>
</evidence>
<evidence type="ECO:0000313" key="2">
    <source>
        <dbReference type="Proteomes" id="UP001054945"/>
    </source>
</evidence>
<organism evidence="1 2">
    <name type="scientific">Caerostris extrusa</name>
    <name type="common">Bark spider</name>
    <name type="synonym">Caerostris bankana</name>
    <dbReference type="NCBI Taxonomy" id="172846"/>
    <lineage>
        <taxon>Eukaryota</taxon>
        <taxon>Metazoa</taxon>
        <taxon>Ecdysozoa</taxon>
        <taxon>Arthropoda</taxon>
        <taxon>Chelicerata</taxon>
        <taxon>Arachnida</taxon>
        <taxon>Araneae</taxon>
        <taxon>Araneomorphae</taxon>
        <taxon>Entelegynae</taxon>
        <taxon>Araneoidea</taxon>
        <taxon>Araneidae</taxon>
        <taxon>Caerostris</taxon>
    </lineage>
</organism>
<name>A0AAV4Q3J8_CAEEX</name>
<accession>A0AAV4Q3J8</accession>
<reference evidence="1 2" key="1">
    <citation type="submission" date="2021-06" db="EMBL/GenBank/DDBJ databases">
        <title>Caerostris extrusa draft genome.</title>
        <authorList>
            <person name="Kono N."/>
            <person name="Arakawa K."/>
        </authorList>
    </citation>
    <scope>NUCLEOTIDE SEQUENCE [LARGE SCALE GENOMIC DNA]</scope>
</reference>
<dbReference type="Proteomes" id="UP001054945">
    <property type="component" value="Unassembled WGS sequence"/>
</dbReference>
<comment type="caution">
    <text evidence="1">The sequence shown here is derived from an EMBL/GenBank/DDBJ whole genome shotgun (WGS) entry which is preliminary data.</text>
</comment>
<keyword evidence="2" id="KW-1185">Reference proteome</keyword>